<comment type="caution">
    <text evidence="4">The sequence shown here is derived from an EMBL/GenBank/DDBJ whole genome shotgun (WGS) entry which is preliminary data.</text>
</comment>
<dbReference type="EMBL" id="JAWXYG010000001">
    <property type="protein sequence ID" value="KAK4284014.1"/>
    <property type="molecule type" value="Genomic_DNA"/>
</dbReference>
<feature type="region of interest" description="Disordered" evidence="2">
    <location>
        <begin position="367"/>
        <end position="396"/>
    </location>
</feature>
<organism evidence="4 5">
    <name type="scientific">Acacia crassicarpa</name>
    <name type="common">northern wattle</name>
    <dbReference type="NCBI Taxonomy" id="499986"/>
    <lineage>
        <taxon>Eukaryota</taxon>
        <taxon>Viridiplantae</taxon>
        <taxon>Streptophyta</taxon>
        <taxon>Embryophyta</taxon>
        <taxon>Tracheophyta</taxon>
        <taxon>Spermatophyta</taxon>
        <taxon>Magnoliopsida</taxon>
        <taxon>eudicotyledons</taxon>
        <taxon>Gunneridae</taxon>
        <taxon>Pentapetalae</taxon>
        <taxon>rosids</taxon>
        <taxon>fabids</taxon>
        <taxon>Fabales</taxon>
        <taxon>Fabaceae</taxon>
        <taxon>Caesalpinioideae</taxon>
        <taxon>mimosoid clade</taxon>
        <taxon>Acacieae</taxon>
        <taxon>Acacia</taxon>
    </lineage>
</organism>
<dbReference type="InterPro" id="IPR032675">
    <property type="entry name" value="LRR_dom_sf"/>
</dbReference>
<feature type="compositionally biased region" description="Low complexity" evidence="2">
    <location>
        <begin position="379"/>
        <end position="389"/>
    </location>
</feature>
<sequence>MLPINEGTSDHVLQNQHPCPKLQKLKLADLEMLEDISQGKYSGIPMCDLKDMEVDSFSRLTHMRIARSGKLETLVVRNCNSLRSLVLPSNCFNLKKIEISSCNILKEISTNPEQEKTDKNNLESILLENLEKLSSFSLDTREFPSLQKMRIVNCPMLETLPRNNYTKEDNALNKHSTLVLFDDKEEDSQTGEGKMKMPPKLESLELADLPNMQLWKQEPQIPVFRNLTLLKMMRCRSFETLFPIPVAQHLSVMKFLTLYGCVNMVQVLEGGGGNHERVFEKLETLVLKHLPSLTSFCEQEVDFGEFPELKMVRVEDVPKMNTFVKLALKTPKLSQVHVTYITKFWLGDLNETVKYLHKNHEKIKDEVWESDQSNTGHHTSTAESSSQSESRFKEAA</sequence>
<protein>
    <recommendedName>
        <fullName evidence="3">Disease resistance protein At4g27190-like leucine-rich repeats domain-containing protein</fullName>
    </recommendedName>
</protein>
<dbReference type="InterPro" id="IPR050905">
    <property type="entry name" value="Plant_NBS-LRR"/>
</dbReference>
<dbReference type="Proteomes" id="UP001293593">
    <property type="component" value="Unassembled WGS sequence"/>
</dbReference>
<gene>
    <name evidence="4" type="ORF">QN277_000904</name>
</gene>
<proteinExistence type="predicted"/>
<dbReference type="Gene3D" id="3.80.10.10">
    <property type="entry name" value="Ribonuclease Inhibitor"/>
    <property type="match status" value="2"/>
</dbReference>
<dbReference type="SUPFAM" id="SSF52047">
    <property type="entry name" value="RNI-like"/>
    <property type="match status" value="1"/>
</dbReference>
<evidence type="ECO:0000313" key="5">
    <source>
        <dbReference type="Proteomes" id="UP001293593"/>
    </source>
</evidence>
<dbReference type="Pfam" id="PF23247">
    <property type="entry name" value="LRR_RPS2"/>
    <property type="match status" value="2"/>
</dbReference>
<reference evidence="4" key="1">
    <citation type="submission" date="2023-10" db="EMBL/GenBank/DDBJ databases">
        <title>Chromosome-level genome of the transformable northern wattle, Acacia crassicarpa.</title>
        <authorList>
            <person name="Massaro I."/>
            <person name="Sinha N.R."/>
            <person name="Poethig S."/>
            <person name="Leichty A.R."/>
        </authorList>
    </citation>
    <scope>NUCLEOTIDE SEQUENCE</scope>
    <source>
        <strain evidence="4">Acra3RX</strain>
        <tissue evidence="4">Leaf</tissue>
    </source>
</reference>
<name>A0AAE1THM6_9FABA</name>
<feature type="domain" description="Disease resistance protein At4g27190-like leucine-rich repeats" evidence="3">
    <location>
        <begin position="69"/>
        <end position="160"/>
    </location>
</feature>
<evidence type="ECO:0000256" key="1">
    <source>
        <dbReference type="ARBA" id="ARBA00022821"/>
    </source>
</evidence>
<dbReference type="PANTHER" id="PTHR33463">
    <property type="entry name" value="NB-ARC DOMAIN-CONTAINING PROTEIN-RELATED"/>
    <property type="match status" value="1"/>
</dbReference>
<feature type="domain" description="Disease resistance protein At4g27190-like leucine-rich repeats" evidence="3">
    <location>
        <begin position="178"/>
        <end position="261"/>
    </location>
</feature>
<evidence type="ECO:0000313" key="4">
    <source>
        <dbReference type="EMBL" id="KAK4284014.1"/>
    </source>
</evidence>
<dbReference type="InterPro" id="IPR057135">
    <property type="entry name" value="At4g27190-like_LRR"/>
</dbReference>
<keyword evidence="1" id="KW-0611">Plant defense</keyword>
<dbReference type="PANTHER" id="PTHR33463:SF198">
    <property type="entry name" value="RPP4C3"/>
    <property type="match status" value="1"/>
</dbReference>
<keyword evidence="5" id="KW-1185">Reference proteome</keyword>
<evidence type="ECO:0000256" key="2">
    <source>
        <dbReference type="SAM" id="MobiDB-lite"/>
    </source>
</evidence>
<accession>A0AAE1THM6</accession>
<dbReference type="AlphaFoldDB" id="A0AAE1THM6"/>
<evidence type="ECO:0000259" key="3">
    <source>
        <dbReference type="Pfam" id="PF23247"/>
    </source>
</evidence>